<reference evidence="3" key="1">
    <citation type="journal article" date="2019" name="Sci. Rep.">
        <title>Draft genome of Tanacetum cinerariifolium, the natural source of mosquito coil.</title>
        <authorList>
            <person name="Yamashiro T."/>
            <person name="Shiraishi A."/>
            <person name="Satake H."/>
            <person name="Nakayama K."/>
        </authorList>
    </citation>
    <scope>NUCLEOTIDE SEQUENCE</scope>
</reference>
<keyword evidence="1" id="KW-0175">Coiled coil</keyword>
<feature type="compositionally biased region" description="Pro residues" evidence="2">
    <location>
        <begin position="134"/>
        <end position="159"/>
    </location>
</feature>
<gene>
    <name evidence="3" type="ORF">Tci_607854</name>
</gene>
<name>A0A699JHH4_TANCI</name>
<dbReference type="AlphaFoldDB" id="A0A699JHH4"/>
<comment type="caution">
    <text evidence="3">The sequence shown here is derived from an EMBL/GenBank/DDBJ whole genome shotgun (WGS) entry which is preliminary data.</text>
</comment>
<feature type="non-terminal residue" evidence="3">
    <location>
        <position position="1"/>
    </location>
</feature>
<dbReference type="EMBL" id="BKCJ010410481">
    <property type="protein sequence ID" value="GFA35882.1"/>
    <property type="molecule type" value="Genomic_DNA"/>
</dbReference>
<feature type="coiled-coil region" evidence="1">
    <location>
        <begin position="444"/>
        <end position="487"/>
    </location>
</feature>
<sequence>NGCRVCKKITGRRGISAQAKDVQPKDAPAKGIQYIRRYHGYKKKPQSESEARKNMIAYLKNTKGFKMAFFKGKTYDQIRPIFQAKFDANMRFLLKSKEEMEKEEEEIIKSINETPAQKAAKRRRLQEVAAEVVPPTPTSPSPPSPVIPSSPPHQSPFPPQSQAAEGSSTLVQQIVKLKAKVKKLERLNKVKSSKLRRLKKFGTSQRIESSEDKENVFNQGRISVDIDEGIKLEMDQENDAKIEGRQADTQAEIYNIDLDHSSKVLSMQEDTEVQEAVKVVTTAKLITKVVTAVATQVAAASTPISAVKPKVLKFAAAAPAVSTRKRKGVEIRDPKEELHDDTPAETLSVKDKGKGILVKDPKPMKKKDQIEMDAEYAKKLQEEELEKRYYGFKKKPQSESKARKNMIAYLKNTEGFKMAYFKGKTYDQILPIFQARFDANMRFLFKIREEIEKEEEEIIKSINETPAQKAAKRRKKQSEKAQRQNDDVFVKAIPLAQKAPIVDYQVVVMDNKPKYKIIRADDTH</sequence>
<feature type="region of interest" description="Disordered" evidence="2">
    <location>
        <begin position="106"/>
        <end position="168"/>
    </location>
</feature>
<evidence type="ECO:0000256" key="2">
    <source>
        <dbReference type="SAM" id="MobiDB-lite"/>
    </source>
</evidence>
<protein>
    <submittedName>
        <fullName evidence="3">Uncharacterized protein</fullName>
    </submittedName>
</protein>
<accession>A0A699JHH4</accession>
<evidence type="ECO:0000256" key="1">
    <source>
        <dbReference type="SAM" id="Coils"/>
    </source>
</evidence>
<proteinExistence type="predicted"/>
<organism evidence="3">
    <name type="scientific">Tanacetum cinerariifolium</name>
    <name type="common">Dalmatian daisy</name>
    <name type="synonym">Chrysanthemum cinerariifolium</name>
    <dbReference type="NCBI Taxonomy" id="118510"/>
    <lineage>
        <taxon>Eukaryota</taxon>
        <taxon>Viridiplantae</taxon>
        <taxon>Streptophyta</taxon>
        <taxon>Embryophyta</taxon>
        <taxon>Tracheophyta</taxon>
        <taxon>Spermatophyta</taxon>
        <taxon>Magnoliopsida</taxon>
        <taxon>eudicotyledons</taxon>
        <taxon>Gunneridae</taxon>
        <taxon>Pentapetalae</taxon>
        <taxon>asterids</taxon>
        <taxon>campanulids</taxon>
        <taxon>Asterales</taxon>
        <taxon>Asteraceae</taxon>
        <taxon>Asteroideae</taxon>
        <taxon>Anthemideae</taxon>
        <taxon>Anthemidinae</taxon>
        <taxon>Tanacetum</taxon>
    </lineage>
</organism>
<evidence type="ECO:0000313" key="3">
    <source>
        <dbReference type="EMBL" id="GFA35882.1"/>
    </source>
</evidence>